<dbReference type="AlphaFoldDB" id="A0A921ZSR7"/>
<keyword evidence="2" id="KW-1185">Reference proteome</keyword>
<evidence type="ECO:0000313" key="2">
    <source>
        <dbReference type="Proteomes" id="UP000791440"/>
    </source>
</evidence>
<reference evidence="1" key="2">
    <citation type="submission" date="2020-12" db="EMBL/GenBank/DDBJ databases">
        <authorList>
            <person name="Kanost M."/>
        </authorList>
    </citation>
    <scope>NUCLEOTIDE SEQUENCE</scope>
</reference>
<dbReference type="Proteomes" id="UP000791440">
    <property type="component" value="Unassembled WGS sequence"/>
</dbReference>
<name>A0A921ZSR7_MANSE</name>
<proteinExistence type="predicted"/>
<protein>
    <submittedName>
        <fullName evidence="1">Uncharacterized protein</fullName>
    </submittedName>
</protein>
<organism evidence="1 2">
    <name type="scientific">Manduca sexta</name>
    <name type="common">Tobacco hawkmoth</name>
    <name type="synonym">Tobacco hornworm</name>
    <dbReference type="NCBI Taxonomy" id="7130"/>
    <lineage>
        <taxon>Eukaryota</taxon>
        <taxon>Metazoa</taxon>
        <taxon>Ecdysozoa</taxon>
        <taxon>Arthropoda</taxon>
        <taxon>Hexapoda</taxon>
        <taxon>Insecta</taxon>
        <taxon>Pterygota</taxon>
        <taxon>Neoptera</taxon>
        <taxon>Endopterygota</taxon>
        <taxon>Lepidoptera</taxon>
        <taxon>Glossata</taxon>
        <taxon>Ditrysia</taxon>
        <taxon>Bombycoidea</taxon>
        <taxon>Sphingidae</taxon>
        <taxon>Sphinginae</taxon>
        <taxon>Sphingini</taxon>
        <taxon>Manduca</taxon>
    </lineage>
</organism>
<evidence type="ECO:0000313" key="1">
    <source>
        <dbReference type="EMBL" id="KAG6463452.1"/>
    </source>
</evidence>
<dbReference type="EMBL" id="JH668985">
    <property type="protein sequence ID" value="KAG6463452.1"/>
    <property type="molecule type" value="Genomic_DNA"/>
</dbReference>
<comment type="caution">
    <text evidence="1">The sequence shown here is derived from an EMBL/GenBank/DDBJ whole genome shotgun (WGS) entry which is preliminary data.</text>
</comment>
<feature type="non-terminal residue" evidence="1">
    <location>
        <position position="1"/>
    </location>
</feature>
<gene>
    <name evidence="1" type="ORF">O3G_MSEX013877</name>
</gene>
<reference evidence="1" key="1">
    <citation type="journal article" date="2016" name="Insect Biochem. Mol. Biol.">
        <title>Multifaceted biological insights from a draft genome sequence of the tobacco hornworm moth, Manduca sexta.</title>
        <authorList>
            <person name="Kanost M.R."/>
            <person name="Arrese E.L."/>
            <person name="Cao X."/>
            <person name="Chen Y.R."/>
            <person name="Chellapilla S."/>
            <person name="Goldsmith M.R."/>
            <person name="Grosse-Wilde E."/>
            <person name="Heckel D.G."/>
            <person name="Herndon N."/>
            <person name="Jiang H."/>
            <person name="Papanicolaou A."/>
            <person name="Qu J."/>
            <person name="Soulages J.L."/>
            <person name="Vogel H."/>
            <person name="Walters J."/>
            <person name="Waterhouse R.M."/>
            <person name="Ahn S.J."/>
            <person name="Almeida F.C."/>
            <person name="An C."/>
            <person name="Aqrawi P."/>
            <person name="Bretschneider A."/>
            <person name="Bryant W.B."/>
            <person name="Bucks S."/>
            <person name="Chao H."/>
            <person name="Chevignon G."/>
            <person name="Christen J.M."/>
            <person name="Clarke D.F."/>
            <person name="Dittmer N.T."/>
            <person name="Ferguson L.C.F."/>
            <person name="Garavelou S."/>
            <person name="Gordon K.H.J."/>
            <person name="Gunaratna R.T."/>
            <person name="Han Y."/>
            <person name="Hauser F."/>
            <person name="He Y."/>
            <person name="Heidel-Fischer H."/>
            <person name="Hirsh A."/>
            <person name="Hu Y."/>
            <person name="Jiang H."/>
            <person name="Kalra D."/>
            <person name="Klinner C."/>
            <person name="Konig C."/>
            <person name="Kovar C."/>
            <person name="Kroll A.R."/>
            <person name="Kuwar S.S."/>
            <person name="Lee S.L."/>
            <person name="Lehman R."/>
            <person name="Li K."/>
            <person name="Li Z."/>
            <person name="Liang H."/>
            <person name="Lovelace S."/>
            <person name="Lu Z."/>
            <person name="Mansfield J.H."/>
            <person name="McCulloch K.J."/>
            <person name="Mathew T."/>
            <person name="Morton B."/>
            <person name="Muzny D.M."/>
            <person name="Neunemann D."/>
            <person name="Ongeri F."/>
            <person name="Pauchet Y."/>
            <person name="Pu L.L."/>
            <person name="Pyrousis I."/>
            <person name="Rao X.J."/>
            <person name="Redding A."/>
            <person name="Roesel C."/>
            <person name="Sanchez-Gracia A."/>
            <person name="Schaack S."/>
            <person name="Shukla A."/>
            <person name="Tetreau G."/>
            <person name="Wang Y."/>
            <person name="Xiong G.H."/>
            <person name="Traut W."/>
            <person name="Walsh T.K."/>
            <person name="Worley K.C."/>
            <person name="Wu D."/>
            <person name="Wu W."/>
            <person name="Wu Y.Q."/>
            <person name="Zhang X."/>
            <person name="Zou Z."/>
            <person name="Zucker H."/>
            <person name="Briscoe A.D."/>
            <person name="Burmester T."/>
            <person name="Clem R.J."/>
            <person name="Feyereisen R."/>
            <person name="Grimmelikhuijzen C.J.P."/>
            <person name="Hamodrakas S.J."/>
            <person name="Hansson B.S."/>
            <person name="Huguet E."/>
            <person name="Jermiin L.S."/>
            <person name="Lan Q."/>
            <person name="Lehman H.K."/>
            <person name="Lorenzen M."/>
            <person name="Merzendorfer H."/>
            <person name="Michalopoulos I."/>
            <person name="Morton D.B."/>
            <person name="Muthukrishnan S."/>
            <person name="Oakeshott J.G."/>
            <person name="Palmer W."/>
            <person name="Park Y."/>
            <person name="Passarelli A.L."/>
            <person name="Rozas J."/>
            <person name="Schwartz L.M."/>
            <person name="Smith W."/>
            <person name="Southgate A."/>
            <person name="Vilcinskas A."/>
            <person name="Vogt R."/>
            <person name="Wang P."/>
            <person name="Werren J."/>
            <person name="Yu X.Q."/>
            <person name="Zhou J.J."/>
            <person name="Brown S.J."/>
            <person name="Scherer S.E."/>
            <person name="Richards S."/>
            <person name="Blissard G.W."/>
        </authorList>
    </citation>
    <scope>NUCLEOTIDE SEQUENCE</scope>
</reference>
<sequence length="190" mass="20811">IEPQVRTVLSEPVGGEPKAVETQLSKAKTLHNEILAQGRLIDNAKDACEQLLKSLEGSLTAAELRQLEAPVLELAARHARAADALGARCAELEAALLQCQGLQDAVETQAHWLAQADNLFKNQYKPASLIRERLDEQVREQRIAHAELEARRPTLGKLLASARDAALTPSNARIAKKLEQRAEDIYASDL</sequence>
<accession>A0A921ZSR7</accession>